<dbReference type="GO" id="GO:0052927">
    <property type="term" value="F:CC tRNA cytidylyltransferase activity"/>
    <property type="evidence" value="ECO:0007669"/>
    <property type="project" value="TreeGrafter"/>
</dbReference>
<dbReference type="PANTHER" id="PTHR13734">
    <property type="entry name" value="TRNA-NUCLEOTIDYLTRANSFERASE"/>
    <property type="match status" value="1"/>
</dbReference>
<name>A0A8J4PQ12_9MYCE</name>
<dbReference type="PANTHER" id="PTHR13734:SF5">
    <property type="entry name" value="CCA TRNA NUCLEOTIDYLTRANSFERASE, MITOCHONDRIAL"/>
    <property type="match status" value="1"/>
</dbReference>
<dbReference type="AlphaFoldDB" id="A0A8J4PQ12"/>
<evidence type="ECO:0000256" key="4">
    <source>
        <dbReference type="ARBA" id="ARBA00022884"/>
    </source>
</evidence>
<dbReference type="OrthoDB" id="445712at2759"/>
<keyword evidence="9" id="KW-1185">Reference proteome</keyword>
<evidence type="ECO:0000256" key="5">
    <source>
        <dbReference type="RuleBase" id="RU003953"/>
    </source>
</evidence>
<reference evidence="8" key="1">
    <citation type="submission" date="2020-01" db="EMBL/GenBank/DDBJ databases">
        <title>Development of genomics and gene disruption for Polysphondylium violaceum indicates a role for the polyketide synthase stlB in stalk morphogenesis.</title>
        <authorList>
            <person name="Narita B."/>
            <person name="Kawabe Y."/>
            <person name="Kin K."/>
            <person name="Saito T."/>
            <person name="Gibbs R."/>
            <person name="Kuspa A."/>
            <person name="Muzny D."/>
            <person name="Queller D."/>
            <person name="Richards S."/>
            <person name="Strassman J."/>
            <person name="Sucgang R."/>
            <person name="Worley K."/>
            <person name="Schaap P."/>
        </authorList>
    </citation>
    <scope>NUCLEOTIDE SEQUENCE</scope>
    <source>
        <strain evidence="8">QSvi11</strain>
    </source>
</reference>
<evidence type="ECO:0000313" key="8">
    <source>
        <dbReference type="EMBL" id="KAF2071559.1"/>
    </source>
</evidence>
<dbReference type="InterPro" id="IPR032828">
    <property type="entry name" value="PolyA_RNA-bd"/>
</dbReference>
<evidence type="ECO:0000256" key="3">
    <source>
        <dbReference type="ARBA" id="ARBA00022741"/>
    </source>
</evidence>
<proteinExistence type="inferred from homology"/>
<evidence type="ECO:0000259" key="6">
    <source>
        <dbReference type="Pfam" id="PF01743"/>
    </source>
</evidence>
<evidence type="ECO:0000313" key="9">
    <source>
        <dbReference type="Proteomes" id="UP000695562"/>
    </source>
</evidence>
<dbReference type="Pfam" id="PF01743">
    <property type="entry name" value="PolyA_pol"/>
    <property type="match status" value="1"/>
</dbReference>
<dbReference type="Gene3D" id="1.10.3090.10">
    <property type="entry name" value="cca-adding enzyme, domain 2"/>
    <property type="match status" value="1"/>
</dbReference>
<dbReference type="GO" id="GO:0003723">
    <property type="term" value="F:RNA binding"/>
    <property type="evidence" value="ECO:0007669"/>
    <property type="project" value="UniProtKB-KW"/>
</dbReference>
<keyword evidence="2 5" id="KW-0808">Transferase</keyword>
<feature type="domain" description="Poly A polymerase head" evidence="6">
    <location>
        <begin position="123"/>
        <end position="257"/>
    </location>
</feature>
<evidence type="ECO:0008006" key="10">
    <source>
        <dbReference type="Google" id="ProtNLM"/>
    </source>
</evidence>
<organism evidence="8 9">
    <name type="scientific">Polysphondylium violaceum</name>
    <dbReference type="NCBI Taxonomy" id="133409"/>
    <lineage>
        <taxon>Eukaryota</taxon>
        <taxon>Amoebozoa</taxon>
        <taxon>Evosea</taxon>
        <taxon>Eumycetozoa</taxon>
        <taxon>Dictyostelia</taxon>
        <taxon>Dictyosteliales</taxon>
        <taxon>Dictyosteliaceae</taxon>
        <taxon>Polysphondylium</taxon>
    </lineage>
</organism>
<dbReference type="Proteomes" id="UP000695562">
    <property type="component" value="Unassembled WGS sequence"/>
</dbReference>
<dbReference type="Pfam" id="PF12627">
    <property type="entry name" value="PolyA_pol_RNAbd"/>
    <property type="match status" value="1"/>
</dbReference>
<protein>
    <recommendedName>
        <fullName evidence="10">tRNA nucleotidyltransferase</fullName>
    </recommendedName>
</protein>
<dbReference type="GO" id="GO:0052929">
    <property type="term" value="F:ATP:3'-cytidine-cytidine-tRNA adenylyltransferase activity"/>
    <property type="evidence" value="ECO:0007669"/>
    <property type="project" value="TreeGrafter"/>
</dbReference>
<dbReference type="SUPFAM" id="SSF81891">
    <property type="entry name" value="Poly A polymerase C-terminal region-like"/>
    <property type="match status" value="1"/>
</dbReference>
<dbReference type="InterPro" id="IPR043519">
    <property type="entry name" value="NT_sf"/>
</dbReference>
<feature type="domain" description="tRNA nucleotidyltransferase/poly(A) polymerase RNA and SrmB- binding" evidence="7">
    <location>
        <begin position="284"/>
        <end position="344"/>
    </location>
</feature>
<evidence type="ECO:0000256" key="1">
    <source>
        <dbReference type="ARBA" id="ARBA00007265"/>
    </source>
</evidence>
<comment type="similarity">
    <text evidence="1 5">Belongs to the tRNA nucleotidyltransferase/poly(A) polymerase family.</text>
</comment>
<dbReference type="CDD" id="cd05398">
    <property type="entry name" value="NT_ClassII-CCAase"/>
    <property type="match status" value="1"/>
</dbReference>
<evidence type="ECO:0000259" key="7">
    <source>
        <dbReference type="Pfam" id="PF12627"/>
    </source>
</evidence>
<gene>
    <name evidence="8" type="ORF">CYY_007131</name>
</gene>
<dbReference type="SUPFAM" id="SSF81301">
    <property type="entry name" value="Nucleotidyltransferase"/>
    <property type="match status" value="1"/>
</dbReference>
<dbReference type="Gene3D" id="3.30.460.10">
    <property type="entry name" value="Beta Polymerase, domain 2"/>
    <property type="match status" value="1"/>
</dbReference>
<comment type="caution">
    <text evidence="8">The sequence shown here is derived from an EMBL/GenBank/DDBJ whole genome shotgun (WGS) entry which is preliminary data.</text>
</comment>
<dbReference type="InterPro" id="IPR002646">
    <property type="entry name" value="PolA_pol_head_dom"/>
</dbReference>
<evidence type="ECO:0000256" key="2">
    <source>
        <dbReference type="ARBA" id="ARBA00022679"/>
    </source>
</evidence>
<accession>A0A8J4PQ12</accession>
<dbReference type="EMBL" id="AJWJ01000363">
    <property type="protein sequence ID" value="KAF2071559.1"/>
    <property type="molecule type" value="Genomic_DNA"/>
</dbReference>
<dbReference type="GO" id="GO:0000166">
    <property type="term" value="F:nucleotide binding"/>
    <property type="evidence" value="ECO:0007669"/>
    <property type="project" value="UniProtKB-KW"/>
</dbReference>
<sequence>MYKKLLSGSTLINIRKQCKGDIVYQQLSRLYTTSTLDLDNNNNNSKRSTVDHINKDSISHTKSNNTHINSTLLNSNNSNSIYKSNSSKIKKDSKIYLSKAEKEIIDFVCNVPKLINRDDIVIRIAGGWVRDKLINKNESTIYDLDFALENISGEEFVKLLSQYIGGRTFITKMNPSKSKHLETACLEIDGFSLEFNALRTDQYTQHTRIPVIIRGTPKEDAMRRDITINCLFYNLNTKEIEDQTGMGIDDLEQGIIRTPLCPEATLNDDPLRALRAIRFSSRLNFKIEPTLYKVIQSNEIKELVSKKVSKERILIEYTKMMSDTRFSLQYYKYLVETGLIQVIFNNSSLHYSDSIEFFKNGTTVLKPSKRIESLEYFTTLIFMNDFVNGTIDINGVSKLLKEFKSSNKTSREIQSHLLTIRSIVKVINTFIIKQQQHNFSLDQFLIDEFNSITFGLLESLKGDDLWETSIHLSRVYLTTTSKGQQQQQQDNLILSGKFWNSFTLLLKDKYQPISKSAALATFGDISKAKLPVKEIGDIMKQLFHWQWRSLCQGTQPTQSDALVYLKTIFLK</sequence>
<keyword evidence="3" id="KW-0547">Nucleotide-binding</keyword>
<dbReference type="GO" id="GO:0001680">
    <property type="term" value="P:tRNA 3'-terminal CCA addition"/>
    <property type="evidence" value="ECO:0007669"/>
    <property type="project" value="UniProtKB-ARBA"/>
</dbReference>
<keyword evidence="4 5" id="KW-0694">RNA-binding</keyword>